<dbReference type="Proteomes" id="UP000242525">
    <property type="component" value="Unassembled WGS sequence"/>
</dbReference>
<dbReference type="OrthoDB" id="10003116at2759"/>
<reference evidence="7" key="1">
    <citation type="submission" date="2014-03" db="EMBL/GenBank/DDBJ databases">
        <authorList>
            <person name="Casaregola S."/>
        </authorList>
    </citation>
    <scope>NUCLEOTIDE SEQUENCE [LARGE SCALE GENOMIC DNA]</scope>
    <source>
        <strain evidence="7">CLIB 918</strain>
    </source>
</reference>
<feature type="transmembrane region" description="Helical" evidence="6">
    <location>
        <begin position="288"/>
        <end position="307"/>
    </location>
</feature>
<dbReference type="GO" id="GO:0048471">
    <property type="term" value="C:perinuclear region of cytoplasm"/>
    <property type="evidence" value="ECO:0007669"/>
    <property type="project" value="TreeGrafter"/>
</dbReference>
<feature type="compositionally biased region" description="Acidic residues" evidence="5">
    <location>
        <begin position="38"/>
        <end position="55"/>
    </location>
</feature>
<feature type="compositionally biased region" description="Low complexity" evidence="5">
    <location>
        <begin position="80"/>
        <end position="106"/>
    </location>
</feature>
<evidence type="ECO:0000256" key="1">
    <source>
        <dbReference type="ARBA" id="ARBA00004141"/>
    </source>
</evidence>
<keyword evidence="2 6" id="KW-0812">Transmembrane</keyword>
<proteinExistence type="predicted"/>
<dbReference type="PANTHER" id="PTHR13396:SF5">
    <property type="entry name" value="NEDD4 FAMILY INTERACTING PROTEIN"/>
    <property type="match status" value="1"/>
</dbReference>
<dbReference type="EMBL" id="CCBN010000002">
    <property type="protein sequence ID" value="CDO52151.1"/>
    <property type="molecule type" value="Genomic_DNA"/>
</dbReference>
<evidence type="ECO:0000256" key="6">
    <source>
        <dbReference type="SAM" id="Phobius"/>
    </source>
</evidence>
<dbReference type="GO" id="GO:0007034">
    <property type="term" value="P:vacuolar transport"/>
    <property type="evidence" value="ECO:0007669"/>
    <property type="project" value="InterPro"/>
</dbReference>
<comment type="caution">
    <text evidence="7">The sequence shown here is derived from an EMBL/GenBank/DDBJ whole genome shotgun (WGS) entry which is preliminary data.</text>
</comment>
<feature type="compositionally biased region" description="Basic and acidic residues" evidence="5">
    <location>
        <begin position="21"/>
        <end position="37"/>
    </location>
</feature>
<dbReference type="GO" id="GO:0006511">
    <property type="term" value="P:ubiquitin-dependent protein catabolic process"/>
    <property type="evidence" value="ECO:0007669"/>
    <property type="project" value="TreeGrafter"/>
</dbReference>
<feature type="region of interest" description="Disordered" evidence="5">
    <location>
        <begin position="1"/>
        <end position="60"/>
    </location>
</feature>
<dbReference type="GO" id="GO:0005794">
    <property type="term" value="C:Golgi apparatus"/>
    <property type="evidence" value="ECO:0007669"/>
    <property type="project" value="TreeGrafter"/>
</dbReference>
<keyword evidence="8" id="KW-1185">Reference proteome</keyword>
<keyword evidence="4 6" id="KW-0472">Membrane</keyword>
<evidence type="ECO:0000256" key="2">
    <source>
        <dbReference type="ARBA" id="ARBA00022692"/>
    </source>
</evidence>
<dbReference type="GO" id="GO:0031398">
    <property type="term" value="P:positive regulation of protein ubiquitination"/>
    <property type="evidence" value="ECO:0007669"/>
    <property type="project" value="TreeGrafter"/>
</dbReference>
<evidence type="ECO:0000313" key="8">
    <source>
        <dbReference type="Proteomes" id="UP000242525"/>
    </source>
</evidence>
<evidence type="ECO:0000256" key="5">
    <source>
        <dbReference type="SAM" id="MobiDB-lite"/>
    </source>
</evidence>
<organism evidence="7 8">
    <name type="scientific">Geotrichum candidum</name>
    <name type="common">Oospora lactis</name>
    <name type="synonym">Dipodascus geotrichum</name>
    <dbReference type="NCBI Taxonomy" id="1173061"/>
    <lineage>
        <taxon>Eukaryota</taxon>
        <taxon>Fungi</taxon>
        <taxon>Dikarya</taxon>
        <taxon>Ascomycota</taxon>
        <taxon>Saccharomycotina</taxon>
        <taxon>Dipodascomycetes</taxon>
        <taxon>Dipodascales</taxon>
        <taxon>Dipodascaceae</taxon>
        <taxon>Geotrichum</taxon>
    </lineage>
</organism>
<dbReference type="AlphaFoldDB" id="A0A0J9X432"/>
<sequence length="340" mass="37361">MPAQYHEVATAESPRASIDSRQSHDTYDDSEEHHLLDAFDDSDSNDSDSDTEDDRNIEMHGLGDPQAAAYQLSPEHQQNLSTSAPAASSSSAPLPNAGSNSNSASLSRPNRFFNKFFPWRRHNRGPSWVNENDGVFVNLSAKPERETDNEDFPPTYEEAAQDQTPPYWMATVMTPGFADEIFVEGLPVGSPINFAWNMMVSSAFQFIGFLLTYLLHTSHAAKQGSRAGLGFTLFQFGFYLRPSQAEDASANPVDEFHPNDPNSYNVNSASDGFSQNASVSNTHSTSTSWIAIFLMTVGGLIIIRAILDYSRARKMELVILGPATTVVPSDEEETAPTHIV</sequence>
<accession>A0A0J9X432</accession>
<evidence type="ECO:0000313" key="7">
    <source>
        <dbReference type="EMBL" id="CDO52151.1"/>
    </source>
</evidence>
<comment type="subcellular location">
    <subcellularLocation>
        <location evidence="1">Membrane</location>
        <topology evidence="1">Multi-pass membrane protein</topology>
    </subcellularLocation>
</comment>
<dbReference type="GO" id="GO:0005783">
    <property type="term" value="C:endoplasmic reticulum"/>
    <property type="evidence" value="ECO:0007669"/>
    <property type="project" value="TreeGrafter"/>
</dbReference>
<name>A0A0J9X432_GEOCN</name>
<protein>
    <submittedName>
        <fullName evidence="7">Similar to Saccharomyces cerevisiae YBR290W BSD2 Heavy metal ion homeostasis protein</fullName>
    </submittedName>
</protein>
<evidence type="ECO:0000256" key="3">
    <source>
        <dbReference type="ARBA" id="ARBA00022989"/>
    </source>
</evidence>
<gene>
    <name evidence="7" type="ORF">BN980_GECA02s06544g</name>
</gene>
<evidence type="ECO:0000256" key="4">
    <source>
        <dbReference type="ARBA" id="ARBA00023136"/>
    </source>
</evidence>
<feature type="region of interest" description="Disordered" evidence="5">
    <location>
        <begin position="75"/>
        <end position="106"/>
    </location>
</feature>
<dbReference type="GO" id="GO:0030001">
    <property type="term" value="P:metal ion transport"/>
    <property type="evidence" value="ECO:0007669"/>
    <property type="project" value="InterPro"/>
</dbReference>
<dbReference type="CDD" id="cd22212">
    <property type="entry name" value="NDFIP-like"/>
    <property type="match status" value="1"/>
</dbReference>
<dbReference type="GO" id="GO:0016020">
    <property type="term" value="C:membrane"/>
    <property type="evidence" value="ECO:0007669"/>
    <property type="project" value="UniProtKB-SubCell"/>
</dbReference>
<feature type="transmembrane region" description="Helical" evidence="6">
    <location>
        <begin position="194"/>
        <end position="215"/>
    </location>
</feature>
<keyword evidence="3 6" id="KW-1133">Transmembrane helix</keyword>
<dbReference type="InterPro" id="IPR019325">
    <property type="entry name" value="NEDD4/Bsd2"/>
</dbReference>
<dbReference type="Pfam" id="PF10176">
    <property type="entry name" value="NEDD4_Bsd2"/>
    <property type="match status" value="1"/>
</dbReference>
<dbReference type="STRING" id="1173061.A0A0J9X432"/>
<dbReference type="PANTHER" id="PTHR13396">
    <property type="entry name" value="NEDD4 FAMILY INTERACTING PROTEIN 1/2"/>
    <property type="match status" value="1"/>
</dbReference>